<evidence type="ECO:0000256" key="2">
    <source>
        <dbReference type="SAM" id="Phobius"/>
    </source>
</evidence>
<dbReference type="RefSeq" id="WP_013769820.1">
    <property type="nucleotide sequence ID" value="NC_015514.1"/>
</dbReference>
<keyword evidence="3" id="KW-0732">Signal</keyword>
<sequence>MHLAPVRRAAAVATALAVLALAGAPTVAATTVAPSEISGTWQSPVVSGQDAGQAVFVRRAAGAAYATGSIAVTTAAGDPVTTLPLDAFGGAWFDLGTLTPGIHRLTFAYSGDAAYAPTSTVRDVTVLSADDPTAPQAARARAHVTLAGPEQAIAGAQPAYEVHVTGAGATPTGTVSVFSFDSDEPYTTPSPVTLHDGTATVTLPAAPPGTFAMTVAYSGDDSYLPANQAHSAVPLVVAPAPEEPQQPTPTPTPTPTVTPTPDAVPVLTVPASVTTTVGTPAVVRLGLGDVRPASPVTIREGGTVLAKVTDLSARTSIDVTLPVLEPGTHVLSVSAPAAPGVAAVERTLTVVVTGEPERATTQPSGTVATATTSLAPGTSTEMVARGFTPGETVAFYLHSDPILLGTAVADAAGVARLVVTVPVGAAAGAHHVLAIGGTSGSWSQLAVTLAAPAARGTLPVTGAEPWALAATAAVTVAVGGALLLARRRSATGA</sequence>
<feature type="transmembrane region" description="Helical" evidence="2">
    <location>
        <begin position="466"/>
        <end position="485"/>
    </location>
</feature>
<accession>F4GYS2</accession>
<protein>
    <submittedName>
        <fullName evidence="5">LPXTG-motif cell wall anchor domain protein</fullName>
    </submittedName>
</protein>
<dbReference type="Gene3D" id="2.60.40.10">
    <property type="entry name" value="Immunoglobulins"/>
    <property type="match status" value="1"/>
</dbReference>
<evidence type="ECO:0000313" key="6">
    <source>
        <dbReference type="Proteomes" id="UP000008460"/>
    </source>
</evidence>
<feature type="compositionally biased region" description="Pro residues" evidence="1">
    <location>
        <begin position="241"/>
        <end position="258"/>
    </location>
</feature>
<dbReference type="EMBL" id="CP002666">
    <property type="protein sequence ID" value="AEE44791.1"/>
    <property type="molecule type" value="Genomic_DNA"/>
</dbReference>
<evidence type="ECO:0000256" key="1">
    <source>
        <dbReference type="SAM" id="MobiDB-lite"/>
    </source>
</evidence>
<dbReference type="Proteomes" id="UP000008460">
    <property type="component" value="Chromosome"/>
</dbReference>
<evidence type="ECO:0000256" key="3">
    <source>
        <dbReference type="SAM" id="SignalP"/>
    </source>
</evidence>
<keyword evidence="6" id="KW-1185">Reference proteome</keyword>
<name>F4GYS2_CELFA</name>
<dbReference type="STRING" id="590998.Celf_0651"/>
<reference evidence="5 6" key="1">
    <citation type="submission" date="2011-04" db="EMBL/GenBank/DDBJ databases">
        <title>Complete sequence of Cellulomonas fimi ATCC 484.</title>
        <authorList>
            <consortium name="US DOE Joint Genome Institute"/>
            <person name="Lucas S."/>
            <person name="Han J."/>
            <person name="Lapidus A."/>
            <person name="Cheng J.-F."/>
            <person name="Goodwin L."/>
            <person name="Pitluck S."/>
            <person name="Peters L."/>
            <person name="Chertkov O."/>
            <person name="Detter J.C."/>
            <person name="Han C."/>
            <person name="Tapia R."/>
            <person name="Land M."/>
            <person name="Hauser L."/>
            <person name="Kyrpides N."/>
            <person name="Ivanova N."/>
            <person name="Ovchinnikova G."/>
            <person name="Pagani I."/>
            <person name="Mead D."/>
            <person name="Brumm P."/>
            <person name="Woyke T."/>
        </authorList>
    </citation>
    <scope>NUCLEOTIDE SEQUENCE [LARGE SCALE GENOMIC DNA]</scope>
    <source>
        <strain evidence="6">ATCC 484 / DSM 20113 / JCM 1341 / NBRC 15513 / NCIMB 8980 / NCTC 7547</strain>
    </source>
</reference>
<feature type="domain" description="Bacterial Ig-like" evidence="4">
    <location>
        <begin position="147"/>
        <end position="230"/>
    </location>
</feature>
<dbReference type="HOGENOM" id="CLU_552864_0_0_11"/>
<evidence type="ECO:0000259" key="4">
    <source>
        <dbReference type="Pfam" id="PF16640"/>
    </source>
</evidence>
<keyword evidence="2" id="KW-0812">Transmembrane</keyword>
<organism evidence="5 6">
    <name type="scientific">Cellulomonas fimi (strain ATCC 484 / DSM 20113 / JCM 1341 / CCUG 24087 / LMG 16345 / NBRC 15513 / NCIMB 8980 / NCTC 7547 / NRS-133)</name>
    <dbReference type="NCBI Taxonomy" id="590998"/>
    <lineage>
        <taxon>Bacteria</taxon>
        <taxon>Bacillati</taxon>
        <taxon>Actinomycetota</taxon>
        <taxon>Actinomycetes</taxon>
        <taxon>Micrococcales</taxon>
        <taxon>Cellulomonadaceae</taxon>
        <taxon>Cellulomonas</taxon>
    </lineage>
</organism>
<feature type="chain" id="PRO_5039461722" evidence="3">
    <location>
        <begin position="29"/>
        <end position="493"/>
    </location>
</feature>
<evidence type="ECO:0000313" key="5">
    <source>
        <dbReference type="EMBL" id="AEE44791.1"/>
    </source>
</evidence>
<gene>
    <name evidence="5" type="ordered locus">Celf_0651</name>
</gene>
<proteinExistence type="predicted"/>
<dbReference type="InterPro" id="IPR013783">
    <property type="entry name" value="Ig-like_fold"/>
</dbReference>
<dbReference type="Pfam" id="PF16640">
    <property type="entry name" value="Big_3_5"/>
    <property type="match status" value="1"/>
</dbReference>
<dbReference type="InterPro" id="IPR032109">
    <property type="entry name" value="Big_3_5"/>
</dbReference>
<dbReference type="GO" id="GO:0005975">
    <property type="term" value="P:carbohydrate metabolic process"/>
    <property type="evidence" value="ECO:0007669"/>
    <property type="project" value="UniProtKB-ARBA"/>
</dbReference>
<keyword evidence="2" id="KW-0472">Membrane</keyword>
<feature type="region of interest" description="Disordered" evidence="1">
    <location>
        <begin position="240"/>
        <end position="260"/>
    </location>
</feature>
<feature type="signal peptide" evidence="3">
    <location>
        <begin position="1"/>
        <end position="28"/>
    </location>
</feature>
<dbReference type="KEGG" id="cfi:Celf_0651"/>
<keyword evidence="2" id="KW-1133">Transmembrane helix</keyword>
<dbReference type="eggNOG" id="COG1404">
    <property type="taxonomic scope" value="Bacteria"/>
</dbReference>
<dbReference type="AlphaFoldDB" id="F4GYS2"/>